<organism evidence="2 3">
    <name type="scientific">Penicillium canescens</name>
    <dbReference type="NCBI Taxonomy" id="5083"/>
    <lineage>
        <taxon>Eukaryota</taxon>
        <taxon>Fungi</taxon>
        <taxon>Dikarya</taxon>
        <taxon>Ascomycota</taxon>
        <taxon>Pezizomycotina</taxon>
        <taxon>Eurotiomycetes</taxon>
        <taxon>Eurotiomycetidae</taxon>
        <taxon>Eurotiales</taxon>
        <taxon>Aspergillaceae</taxon>
        <taxon>Penicillium</taxon>
    </lineage>
</organism>
<evidence type="ECO:0000313" key="2">
    <source>
        <dbReference type="EMBL" id="KAJ6035459.1"/>
    </source>
</evidence>
<keyword evidence="1" id="KW-0732">Signal</keyword>
<reference evidence="2" key="2">
    <citation type="submission" date="2023-01" db="EMBL/GenBank/DDBJ databases">
        <authorList>
            <person name="Petersen C."/>
        </authorList>
    </citation>
    <scope>NUCLEOTIDE SEQUENCE</scope>
    <source>
        <strain evidence="2">IBT 15450</strain>
    </source>
</reference>
<evidence type="ECO:0000256" key="1">
    <source>
        <dbReference type="SAM" id="SignalP"/>
    </source>
</evidence>
<dbReference type="AlphaFoldDB" id="A0AAD6I8S2"/>
<sequence length="274" mass="29636">MLVHSILRFGTLGILASILPITVNAVVPDAASGVLDSKPGGDAVSNQGPLGGNPAGTVTDVLGGGAGGDLLGQLTGAGGLLGGLRFTDLSNILNIDWKNNKQLLGLGGKQDDAKITLLAQKKAKEKGTKPEDEKENIKKEMLQDAQEAHEKAEKDRIMGRLNAFHAYGMQSVEQVVRPKWTMLFDNAFTADEYFRQVITDYAVYYNQSRQGCVPRPHPQIFIFPHGVGPANLEPVRNYGNYTGKLFFNPVNEASMQLPALPIQDKYGYVVQKSA</sequence>
<reference evidence="2" key="1">
    <citation type="journal article" date="2023" name="IMA Fungus">
        <title>Comparative genomic study of the Penicillium genus elucidates a diverse pangenome and 15 lateral gene transfer events.</title>
        <authorList>
            <person name="Petersen C."/>
            <person name="Sorensen T."/>
            <person name="Nielsen M.R."/>
            <person name="Sondergaard T.E."/>
            <person name="Sorensen J.L."/>
            <person name="Fitzpatrick D.A."/>
            <person name="Frisvad J.C."/>
            <person name="Nielsen K.L."/>
        </authorList>
    </citation>
    <scope>NUCLEOTIDE SEQUENCE</scope>
    <source>
        <strain evidence="2">IBT 15450</strain>
    </source>
</reference>
<feature type="signal peptide" evidence="1">
    <location>
        <begin position="1"/>
        <end position="25"/>
    </location>
</feature>
<proteinExistence type="predicted"/>
<accession>A0AAD6I8S2</accession>
<gene>
    <name evidence="2" type="ORF">N7460_009634</name>
</gene>
<protein>
    <submittedName>
        <fullName evidence="2">Uncharacterized protein</fullName>
    </submittedName>
</protein>
<keyword evidence="3" id="KW-1185">Reference proteome</keyword>
<evidence type="ECO:0000313" key="3">
    <source>
        <dbReference type="Proteomes" id="UP001219568"/>
    </source>
</evidence>
<comment type="caution">
    <text evidence="2">The sequence shown here is derived from an EMBL/GenBank/DDBJ whole genome shotgun (WGS) entry which is preliminary data.</text>
</comment>
<dbReference type="EMBL" id="JAQJZL010000010">
    <property type="protein sequence ID" value="KAJ6035459.1"/>
    <property type="molecule type" value="Genomic_DNA"/>
</dbReference>
<feature type="chain" id="PRO_5042180668" evidence="1">
    <location>
        <begin position="26"/>
        <end position="274"/>
    </location>
</feature>
<name>A0AAD6I8S2_PENCN</name>
<dbReference type="Proteomes" id="UP001219568">
    <property type="component" value="Unassembled WGS sequence"/>
</dbReference>